<dbReference type="PANTHER" id="PTHR46513">
    <property type="entry name" value="VITELLOGENIN RECEPTOR-LIKE PROTEIN-RELATED-RELATED"/>
    <property type="match status" value="1"/>
</dbReference>
<sequence>MSSWVSRWSAVPVISWRTGCVLALTVSALSACRNGAPADDPPVAQSTTLQTAEDTRLEVHLPACCNPGLSYSIIDAPDHGTLGEISADGVVTYMPGAGFSGRDEFVFRATDDQDRSAQATVAIIITPGNDAPTISPVAHQSIPAGGSTGALAFTVGDADSAADSLTVTATSSNTALVPNDPANLVLGGSGANRTLDVIPAAGASGTTTITLSVSDGSATASTTFMVDVTELSRLFWMTTGGSLRRVAVDGSNPSELRSGISGAFAIAIDPVTQALFYNRGSAVVRADSDGANPVDIVANGGAPYGLAVDSTRRKVYWSDFNGNRVMVAELDGSNPTLVLGGINSPSGLAIDEPNGKVYLITYNSTQLLRFDLDGSNLETIDASPGGQGVGVAVDSSGGKVYYSTRGAHIYVANLDGSNRTTVVTGQGSVQGIAIDVAKGDLYWSDPMAGMIRTARLADGSGIRDVTSSGGNGWSMALMPAR</sequence>
<organism evidence="2 3">
    <name type="scientific">Archangium violaceum Cb vi76</name>
    <dbReference type="NCBI Taxonomy" id="1406225"/>
    <lineage>
        <taxon>Bacteria</taxon>
        <taxon>Pseudomonadati</taxon>
        <taxon>Myxococcota</taxon>
        <taxon>Myxococcia</taxon>
        <taxon>Myxococcales</taxon>
        <taxon>Cystobacterineae</taxon>
        <taxon>Archangiaceae</taxon>
        <taxon>Archangium</taxon>
    </lineage>
</organism>
<keyword evidence="1" id="KW-0732">Signal</keyword>
<dbReference type="SUPFAM" id="SSF63825">
    <property type="entry name" value="YWTD domain"/>
    <property type="match status" value="1"/>
</dbReference>
<dbReference type="Pfam" id="PF00058">
    <property type="entry name" value="Ldl_recept_b"/>
    <property type="match status" value="1"/>
</dbReference>
<accession>A0A084STZ4</accession>
<evidence type="ECO:0000313" key="2">
    <source>
        <dbReference type="EMBL" id="KFA91929.1"/>
    </source>
</evidence>
<dbReference type="PROSITE" id="PS51257">
    <property type="entry name" value="PROKAR_LIPOPROTEIN"/>
    <property type="match status" value="1"/>
</dbReference>
<dbReference type="InterPro" id="IPR050778">
    <property type="entry name" value="Cueball_EGF_LRP_Nidogen"/>
</dbReference>
<dbReference type="Pfam" id="PF17963">
    <property type="entry name" value="Big_9"/>
    <property type="match status" value="2"/>
</dbReference>
<dbReference type="Proteomes" id="UP000028547">
    <property type="component" value="Unassembled WGS sequence"/>
</dbReference>
<feature type="signal peptide" evidence="1">
    <location>
        <begin position="1"/>
        <end position="38"/>
    </location>
</feature>
<dbReference type="EMBL" id="JPMI01000122">
    <property type="protein sequence ID" value="KFA91929.1"/>
    <property type="molecule type" value="Genomic_DNA"/>
</dbReference>
<evidence type="ECO:0000313" key="3">
    <source>
        <dbReference type="Proteomes" id="UP000028547"/>
    </source>
</evidence>
<evidence type="ECO:0000256" key="1">
    <source>
        <dbReference type="SAM" id="SignalP"/>
    </source>
</evidence>
<reference evidence="2 3" key="1">
    <citation type="submission" date="2014-07" db="EMBL/GenBank/DDBJ databases">
        <title>Draft Genome Sequence of Gephyronic Acid Producer, Cystobacter violaceus Strain Cb vi76.</title>
        <authorList>
            <person name="Stevens D.C."/>
            <person name="Young J."/>
            <person name="Carmichael R."/>
            <person name="Tan J."/>
            <person name="Taylor R.E."/>
        </authorList>
    </citation>
    <scope>NUCLEOTIDE SEQUENCE [LARGE SCALE GENOMIC DNA]</scope>
    <source>
        <strain evidence="2 3">Cb vi76</strain>
    </source>
</reference>
<feature type="chain" id="PRO_5001781961" description="DUF5050 domain-containing protein" evidence="1">
    <location>
        <begin position="39"/>
        <end position="481"/>
    </location>
</feature>
<dbReference type="Gene3D" id="2.120.10.30">
    <property type="entry name" value="TolB, C-terminal domain"/>
    <property type="match status" value="2"/>
</dbReference>
<dbReference type="InterPro" id="IPR011042">
    <property type="entry name" value="6-blade_b-propeller_TolB-like"/>
</dbReference>
<protein>
    <recommendedName>
        <fullName evidence="4">DUF5050 domain-containing protein</fullName>
    </recommendedName>
</protein>
<evidence type="ECO:0008006" key="4">
    <source>
        <dbReference type="Google" id="ProtNLM"/>
    </source>
</evidence>
<comment type="caution">
    <text evidence="2">The sequence shown here is derived from an EMBL/GenBank/DDBJ whole genome shotgun (WGS) entry which is preliminary data.</text>
</comment>
<proteinExistence type="predicted"/>
<dbReference type="InterPro" id="IPR000033">
    <property type="entry name" value="LDLR_classB_rpt"/>
</dbReference>
<gene>
    <name evidence="2" type="ORF">Q664_18740</name>
</gene>
<name>A0A084STZ4_9BACT</name>
<dbReference type="SMART" id="SM00135">
    <property type="entry name" value="LY"/>
    <property type="match status" value="4"/>
</dbReference>
<dbReference type="Gene3D" id="2.60.40.3440">
    <property type="match status" value="1"/>
</dbReference>
<dbReference type="AlphaFoldDB" id="A0A084STZ4"/>
<dbReference type="PROSITE" id="PS51120">
    <property type="entry name" value="LDLRB"/>
    <property type="match status" value="1"/>
</dbReference>